<protein>
    <submittedName>
        <fullName evidence="3">DUF2330 domain-containing protein</fullName>
    </submittedName>
</protein>
<dbReference type="AlphaFoldDB" id="A0A7H1BCN2"/>
<keyword evidence="1" id="KW-0472">Membrane</keyword>
<keyword evidence="2" id="KW-0732">Signal</keyword>
<keyword evidence="1" id="KW-1133">Transmembrane helix</keyword>
<dbReference type="InterPro" id="IPR019283">
    <property type="entry name" value="DUF2330"/>
</dbReference>
<dbReference type="Proteomes" id="UP000516428">
    <property type="component" value="Chromosome"/>
</dbReference>
<feature type="chain" id="PRO_5028844864" evidence="2">
    <location>
        <begin position="30"/>
        <end position="373"/>
    </location>
</feature>
<name>A0A7H1BCN2_9ACTN</name>
<evidence type="ECO:0000256" key="1">
    <source>
        <dbReference type="SAM" id="Phobius"/>
    </source>
</evidence>
<keyword evidence="1" id="KW-0812">Transmembrane</keyword>
<feature type="signal peptide" evidence="2">
    <location>
        <begin position="1"/>
        <end position="29"/>
    </location>
</feature>
<sequence length="373" mass="40451">MQTNRARAALIIVAALLFQLLAVSVPANACGCGAMVPRSQGQISVDDETSVLRWDGRTEQIVMRLAVHGSAHDAAWIMPVPHRATVKLGDVDLFTDLSVATAPEVRTRHYFWPRAGDWPFDGGAGDGAAATPSAAGSGVGVVGRERLGPFDVARLTATDPEALADWLHDNGFELPARLDRALRPYVDQGWEYVAVRLAPATADHLPMTGSLDPLHLTFASERPVYPMRLSRLARTEQHLNLYVLAAHRMEPRSAIGGAAPRMTFAGKVTNTYGPLAEFATGTPYLTAYTQDFPTPSTIDGDHELRRSAHDTAYRQVKYEDELLTVGPDIPVWLLTVLGAFAAVATTVILLVVRARRRRPVVPPAPVQAPPPLR</sequence>
<dbReference type="EMBL" id="CP061281">
    <property type="protein sequence ID" value="QNS06487.1"/>
    <property type="molecule type" value="Genomic_DNA"/>
</dbReference>
<gene>
    <name evidence="3" type="ORF">IAG42_24810</name>
</gene>
<dbReference type="RefSeq" id="WP_188339169.1">
    <property type="nucleotide sequence ID" value="NZ_CP061281.1"/>
</dbReference>
<feature type="transmembrane region" description="Helical" evidence="1">
    <location>
        <begin position="331"/>
        <end position="352"/>
    </location>
</feature>
<evidence type="ECO:0000313" key="4">
    <source>
        <dbReference type="Proteomes" id="UP000516428"/>
    </source>
</evidence>
<dbReference type="Pfam" id="PF10092">
    <property type="entry name" value="DUF2330"/>
    <property type="match status" value="1"/>
</dbReference>
<proteinExistence type="predicted"/>
<dbReference type="KEGG" id="sxn:IAG42_24810"/>
<evidence type="ECO:0000313" key="3">
    <source>
        <dbReference type="EMBL" id="QNS06487.1"/>
    </source>
</evidence>
<keyword evidence="4" id="KW-1185">Reference proteome</keyword>
<accession>A0A7H1BCN2</accession>
<organism evidence="3 4">
    <name type="scientific">Streptomyces xanthii</name>
    <dbReference type="NCBI Taxonomy" id="2768069"/>
    <lineage>
        <taxon>Bacteria</taxon>
        <taxon>Bacillati</taxon>
        <taxon>Actinomycetota</taxon>
        <taxon>Actinomycetes</taxon>
        <taxon>Kitasatosporales</taxon>
        <taxon>Streptomycetaceae</taxon>
        <taxon>Streptomyces</taxon>
    </lineage>
</organism>
<reference evidence="3 4" key="1">
    <citation type="submission" date="2020-09" db="EMBL/GenBank/DDBJ databases">
        <title>A novel species.</title>
        <authorList>
            <person name="Gao J."/>
        </authorList>
    </citation>
    <scope>NUCLEOTIDE SEQUENCE [LARGE SCALE GENOMIC DNA]</scope>
    <source>
        <strain evidence="3 4">CRXT-Y-14</strain>
    </source>
</reference>
<evidence type="ECO:0000256" key="2">
    <source>
        <dbReference type="SAM" id="SignalP"/>
    </source>
</evidence>